<dbReference type="InterPro" id="IPR008979">
    <property type="entry name" value="Galactose-bd-like_sf"/>
</dbReference>
<dbReference type="EMBL" id="BPQH01000014">
    <property type="protein sequence ID" value="GJD51682.1"/>
    <property type="molecule type" value="Genomic_DNA"/>
</dbReference>
<proteinExistence type="predicted"/>
<feature type="domain" description="F5/8 type C" evidence="4">
    <location>
        <begin position="333"/>
        <end position="439"/>
    </location>
</feature>
<keyword evidence="6" id="KW-1185">Reference proteome</keyword>
<keyword evidence="2" id="KW-0812">Transmembrane</keyword>
<name>A0ABQ4R4M3_9HYPH</name>
<reference evidence="5" key="1">
    <citation type="journal article" date="2021" name="Front. Microbiol.">
        <title>Comprehensive Comparative Genomics and Phenotyping of Methylobacterium Species.</title>
        <authorList>
            <person name="Alessa O."/>
            <person name="Ogura Y."/>
            <person name="Fujitani Y."/>
            <person name="Takami H."/>
            <person name="Hayashi T."/>
            <person name="Sahin N."/>
            <person name="Tani A."/>
        </authorList>
    </citation>
    <scope>NUCLEOTIDE SEQUENCE</scope>
    <source>
        <strain evidence="5">KCTC 52305</strain>
    </source>
</reference>
<comment type="caution">
    <text evidence="5">The sequence shown here is derived from an EMBL/GenBank/DDBJ whole genome shotgun (WGS) entry which is preliminary data.</text>
</comment>
<evidence type="ECO:0000259" key="4">
    <source>
        <dbReference type="Pfam" id="PF00754"/>
    </source>
</evidence>
<dbReference type="Gene3D" id="2.60.120.260">
    <property type="entry name" value="Galactose-binding domain-like"/>
    <property type="match status" value="1"/>
</dbReference>
<protein>
    <recommendedName>
        <fullName evidence="4">F5/8 type C domain-containing protein</fullName>
    </recommendedName>
</protein>
<keyword evidence="3" id="KW-1133">Transmembrane helix</keyword>
<dbReference type="Pfam" id="PF13704">
    <property type="entry name" value="Glyco_tranf_2_4"/>
    <property type="match status" value="1"/>
</dbReference>
<dbReference type="SUPFAM" id="SSF49785">
    <property type="entry name" value="Galactose-binding domain-like"/>
    <property type="match status" value="1"/>
</dbReference>
<evidence type="ECO:0000313" key="6">
    <source>
        <dbReference type="Proteomes" id="UP001055167"/>
    </source>
</evidence>
<dbReference type="Pfam" id="PF00754">
    <property type="entry name" value="F5_F8_type_C"/>
    <property type="match status" value="1"/>
</dbReference>
<evidence type="ECO:0000256" key="1">
    <source>
        <dbReference type="ARBA" id="ARBA00004167"/>
    </source>
</evidence>
<reference evidence="5" key="2">
    <citation type="submission" date="2021-08" db="EMBL/GenBank/DDBJ databases">
        <authorList>
            <person name="Tani A."/>
            <person name="Ola A."/>
            <person name="Ogura Y."/>
            <person name="Katsura K."/>
            <person name="Hayashi T."/>
        </authorList>
    </citation>
    <scope>NUCLEOTIDE SEQUENCE</scope>
    <source>
        <strain evidence="5">KCTC 52305</strain>
    </source>
</reference>
<dbReference type="PANTHER" id="PTHR21461">
    <property type="entry name" value="GLYCOSYLTRANSFERASE FAMILY 92 PROTEIN"/>
    <property type="match status" value="1"/>
</dbReference>
<gene>
    <name evidence="5" type="ORF">OPKNFCMD_4437</name>
</gene>
<evidence type="ECO:0000256" key="3">
    <source>
        <dbReference type="ARBA" id="ARBA00022989"/>
    </source>
</evidence>
<accession>A0ABQ4R4M3</accession>
<dbReference type="PANTHER" id="PTHR21461:SF69">
    <property type="entry name" value="GLYCOSYLTRANSFERASE FAMILY 92 PROTEIN"/>
    <property type="match status" value="1"/>
</dbReference>
<dbReference type="Proteomes" id="UP001055167">
    <property type="component" value="Unassembled WGS sequence"/>
</dbReference>
<evidence type="ECO:0000256" key="2">
    <source>
        <dbReference type="ARBA" id="ARBA00022692"/>
    </source>
</evidence>
<sequence>MKATYDTVLVACARWEVDSITEWLIYHRHIGFDHVFLYCNDDDPRALYEEILPFLQGPDPFVHFYHFGLQGQQEQMYFHFINHHIRDCNWYLCSDIDEFLLMREYPHIGDYIASFPSSVDAICFHSFNAGPNGNITRPSGLAIHNFTRRADHAAPFTKNIVRASAVDASKLPSAVAGAFWHNSEIILNDGSCIVNALHENMRGYYFDIGNIWNRLGPDRSFQARLAASAFIYHIGMKSEQDATRRFERGVSGNFATQVFWRDLAESGAGKVSEYLEANHAVREGRLVEIWNDILAGAMRTQIVAPPAGRNLAPAGAAMQSSIGPWSLHQDIALDAAGPINGRPNGLHAHHTDDEPAPWWVVDLRAPARVSQVWIYNRVDHCKNRFRNFEMVGSLDCDDWRVLCIKDDDRPFGGVDGHPFIWSAAEDVVVRFIKISGIGVTHLDFAQVEVYGEWSAPSAVTTSVA</sequence>
<comment type="subcellular location">
    <subcellularLocation>
        <location evidence="1">Membrane</location>
        <topology evidence="1">Single-pass membrane protein</topology>
    </subcellularLocation>
</comment>
<evidence type="ECO:0000313" key="5">
    <source>
        <dbReference type="EMBL" id="GJD51682.1"/>
    </source>
</evidence>
<keyword evidence="3" id="KW-0472">Membrane</keyword>
<dbReference type="RefSeq" id="WP_162501465.1">
    <property type="nucleotide sequence ID" value="NZ_BPQH01000014.1"/>
</dbReference>
<dbReference type="InterPro" id="IPR000421">
    <property type="entry name" value="FA58C"/>
</dbReference>
<organism evidence="5 6">
    <name type="scientific">Methylobacterium crusticola</name>
    <dbReference type="NCBI Taxonomy" id="1697972"/>
    <lineage>
        <taxon>Bacteria</taxon>
        <taxon>Pseudomonadati</taxon>
        <taxon>Pseudomonadota</taxon>
        <taxon>Alphaproteobacteria</taxon>
        <taxon>Hyphomicrobiales</taxon>
        <taxon>Methylobacteriaceae</taxon>
        <taxon>Methylobacterium</taxon>
    </lineage>
</organism>